<dbReference type="Pfam" id="PF05489">
    <property type="entry name" value="Phage_tail_X"/>
    <property type="match status" value="1"/>
</dbReference>
<dbReference type="InterPro" id="IPR008861">
    <property type="entry name" value="GpX-like"/>
</dbReference>
<sequence length="67" mass="8078">MKYLAKDGDMLDMLCYKHYKTLDNDVYSEFLRENEHLLNKNTLQSGDIVFFPDIEVKKDKKVVYLWD</sequence>
<dbReference type="Proteomes" id="UP000189728">
    <property type="component" value="Unassembled WGS sequence"/>
</dbReference>
<evidence type="ECO:0000313" key="2">
    <source>
        <dbReference type="Proteomes" id="UP000189728"/>
    </source>
</evidence>
<dbReference type="EMBL" id="MCRK01000036">
    <property type="protein sequence ID" value="OPA77267.1"/>
    <property type="molecule type" value="Genomic_DNA"/>
</dbReference>
<protein>
    <submittedName>
        <fullName evidence="1">Phage tail protein</fullName>
    </submittedName>
</protein>
<organism evidence="1 2">
    <name type="scientific">Campylobacter pinnipediorum subsp. pinnipediorum</name>
    <dbReference type="NCBI Taxonomy" id="1660067"/>
    <lineage>
        <taxon>Bacteria</taxon>
        <taxon>Pseudomonadati</taxon>
        <taxon>Campylobacterota</taxon>
        <taxon>Epsilonproteobacteria</taxon>
        <taxon>Campylobacterales</taxon>
        <taxon>Campylobacteraceae</taxon>
        <taxon>Campylobacter</taxon>
    </lineage>
</organism>
<evidence type="ECO:0000313" key="1">
    <source>
        <dbReference type="EMBL" id="OPA77267.1"/>
    </source>
</evidence>
<comment type="caution">
    <text evidence="1">The sequence shown here is derived from an EMBL/GenBank/DDBJ whole genome shotgun (WGS) entry which is preliminary data.</text>
</comment>
<dbReference type="RefSeq" id="WP_078387738.1">
    <property type="nucleotide sequence ID" value="NZ_CP012547.1"/>
</dbReference>
<reference evidence="1 2" key="1">
    <citation type="submission" date="2016-08" db="EMBL/GenBank/DDBJ databases">
        <title>Campylobacter species from sea mammals.</title>
        <authorList>
            <person name="Gilbert M.J."/>
            <person name="Byrne B.A."/>
            <person name="Zomer A.L."/>
            <person name="Wagenaar J.A."/>
        </authorList>
    </citation>
    <scope>NUCLEOTIDE SEQUENCE [LARGE SCALE GENOMIC DNA]</scope>
    <source>
        <strain evidence="1 2">1105248</strain>
    </source>
</reference>
<accession>A0AAX0LAL0</accession>
<dbReference type="AlphaFoldDB" id="A0AAX0LAL0"/>
<gene>
    <name evidence="1" type="ORF">BFG04_04005</name>
</gene>
<proteinExistence type="predicted"/>
<name>A0AAX0LAL0_9BACT</name>